<gene>
    <name evidence="1" type="ORF">PYTT13_11335</name>
</gene>
<protein>
    <recommendedName>
        <fullName evidence="3">DUF1127 domain-containing protein</fullName>
    </recommendedName>
</protein>
<accession>A0A2D2C590</accession>
<sequence>MSYDYAPVRRPLGLADRILTLLGFSVKDKSSLCTDRMAALDDPATRKALAHLPSHLLRDIGVTAIDTPDSRVEGDALRKHLW</sequence>
<reference evidence="1 2" key="1">
    <citation type="submission" date="2017-10" db="EMBL/GenBank/DDBJ databases">
        <title>Complete genome sequence of Paracoccus yeei TT13 isolated from human skin.</title>
        <authorList>
            <person name="Lee K."/>
            <person name="Lim J.Y."/>
            <person name="Hwang I."/>
        </authorList>
    </citation>
    <scope>NUCLEOTIDE SEQUENCE [LARGE SCALE GENOMIC DNA]</scope>
    <source>
        <strain evidence="1 2">TT13</strain>
    </source>
</reference>
<organism evidence="1 2">
    <name type="scientific">Paracoccus yeei</name>
    <dbReference type="NCBI Taxonomy" id="147645"/>
    <lineage>
        <taxon>Bacteria</taxon>
        <taxon>Pseudomonadati</taxon>
        <taxon>Pseudomonadota</taxon>
        <taxon>Alphaproteobacteria</taxon>
        <taxon>Rhodobacterales</taxon>
        <taxon>Paracoccaceae</taxon>
        <taxon>Paracoccus</taxon>
    </lineage>
</organism>
<dbReference type="Proteomes" id="UP000229314">
    <property type="component" value="Chromosome"/>
</dbReference>
<name>A0A2D2C590_9RHOB</name>
<dbReference type="EMBL" id="CP024422">
    <property type="protein sequence ID" value="ATQ57636.1"/>
    <property type="molecule type" value="Genomic_DNA"/>
</dbReference>
<evidence type="ECO:0000313" key="1">
    <source>
        <dbReference type="EMBL" id="ATQ57636.1"/>
    </source>
</evidence>
<evidence type="ECO:0008006" key="3">
    <source>
        <dbReference type="Google" id="ProtNLM"/>
    </source>
</evidence>
<proteinExistence type="predicted"/>
<evidence type="ECO:0000313" key="2">
    <source>
        <dbReference type="Proteomes" id="UP000229314"/>
    </source>
</evidence>
<dbReference type="AlphaFoldDB" id="A0A2D2C590"/>